<dbReference type="Pfam" id="PF24883">
    <property type="entry name" value="NPHP3_N"/>
    <property type="match status" value="2"/>
</dbReference>
<feature type="repeat" description="ANK" evidence="3">
    <location>
        <begin position="720"/>
        <end position="752"/>
    </location>
</feature>
<keyword evidence="2 3" id="KW-0040">ANK repeat</keyword>
<evidence type="ECO:0000313" key="6">
    <source>
        <dbReference type="EMBL" id="KAF5597964.1"/>
    </source>
</evidence>
<dbReference type="SUPFAM" id="SSF48403">
    <property type="entry name" value="Ankyrin repeat"/>
    <property type="match status" value="3"/>
</dbReference>
<dbReference type="InterPro" id="IPR056884">
    <property type="entry name" value="NPHP3-like_N"/>
</dbReference>
<sequence>MDPLSLAASIAGLVSLGDIVFKYALRYCKSVKDAPKEVDDLLNEIKDLTLLLHNLSMVAYGHGLQTPTNPQNPATAHKPHHLHECQQLLNKLEDGLSKFEQKSGLDKVQSRLKWPFTTSATKEMLQAIGRHKQTINIALGADSLTKLQICLSRHDETLKEIQELKVEVRKIQDIETKITLNQKRREVLSTFTKANPRLEFDNNKELRYPMTALWLTEGCEFAEWLSTDEARIWCSGIPGAGKSVIAAAIIDVCLQRLLTSPNTAHESAYEVLEAYHEELHPHDQLPGQLKVRRLIKILHEMCEIFDRVYLIVDGLDECGDNTKEAVDSLSKVSLGAAKRNINMALLSRDELLIREKIEQHFHWIEIEAHTEDVQLYVASEVDRLIHEKELRLKDFSLKDEIITGLVKGAKGMFRWVACQLDHLCKLPTDGARRKALNRLPPTLPATYERILQAIDQLPSKKIVRNFLLLMMIKDVEFDSLALCEAISIEENSDRLDEDEIIDGEEILRWCGSLIRLLPQSKGNGKKFQFAHYTVQEFLESDCSDYPILKSYGISLEQAKKSLMQLSLRFLNFKNFEKMPQADHEGVFSIYQLRKTRPFYNIASDSFEPNQFRERYNNGAPVLNVLDALASIQPSTPQQMRAQIKRKPYISLYDHTFDFARSMGLEIKKSLIQSTMSGEIGGRDLSGLVLSALENNDTELLEKIYCPEESKQKVLFDQQRLGFSVLHTAIEHSSLDCLELLLQWGVDPSARDKRGIAPIHMCFDDQDFEYGPKFGSAKVVQKLIDIGVQYVEIDEIQGNPLYWISLTSDLKCIEILKSLFSSEQRRKSDSRTPFESLLLRAVTGAGTRLQDVSVTMALLPDGLVSSSKRFGTLWLFLWAEVVPKAMSYGLMSHSYALESLGELFTQLLEKGIASAYEEHFAGSALEPLAQCICRNTISRLGQLASKDPTLNPLPTYSGWNWFSQRFHLVADNAKHTDPLAKKTIMVQLLCEAILNGDGNLAKLLLKLGIDCHIKAGKITAFELACLPGVSKDEQLLKYFLEHATPEHFARVNPFNGLGPLHLTAGLPTWEKGQHASIDKLKCLLATGANPNLPSSYLTPMAYHIDRCSMETAEALLDAGADPWLRVPGSCDSVLMAIQSRNWTFLTNVSGHSTLKKHPPKWNQTWTTSSSSGNWFKNANALHSAALVGEVDAVEFYLDKHLLTDLNARDSDGQTPMHYAVWAGHASVVQYLVKRGGDIHAEAKSGMTPLNLAVQKGHTECVRALLNHGAGHQGGHIDKSPFVHAYCSENEAILNLLKDHLGDPSTNRLIMNHKAERNMEFSLMLAIRHGNIDACQKLLDSGCPIDIEITPGKASGLKHPTTPLMFAICERATIAVVKWLLDNNANVSAESWNKLTNIHCNEFSAALRDSTFNPLIPVLVTKYLEERGKFLARHGNYLSIALASRNTQGFLILIDEISKNHKNIDIYTMLNPKPDAMSPQGPLHIAAGLNDLAAFKALVVAGADIEQLDYNGSSPLHTAAANNALSVAQYLIGSGARLNPISYRFYTPILSACLTASSQVIQLLIKSGANCQAVNDSGNNCLTLFVSSRLIKRGPPDINAFKALLDAGIDLFARNKFGLDATRSILISDTPIYLYYILNHFPRLFNNRSLSWAAIELFRGGPSAHSLCALFLSRKLRLIRPLLNDKEFLDLSDLSTPGRHTFFCSSVISGSVEAVRNFLKYGANIQHACPDHGTPLIAALTYRRFDIVKILFLSDVKAFTDSFLAAEVPFMECDEKIKRWLLVERHYEQPKLEEMSWNTNYVPTKGAGVVIAEVEMEWHWRKKQSESILAYATRRQRLVRELRGTQVKLVRII</sequence>
<evidence type="ECO:0000256" key="1">
    <source>
        <dbReference type="ARBA" id="ARBA00022737"/>
    </source>
</evidence>
<dbReference type="PROSITE" id="PS50297">
    <property type="entry name" value="ANK_REP_REGION"/>
    <property type="match status" value="4"/>
</dbReference>
<feature type="domain" description="Nephrocystin 3-like N-terminal" evidence="5">
    <location>
        <begin position="266"/>
        <end position="348"/>
    </location>
</feature>
<keyword evidence="1" id="KW-0677">Repeat</keyword>
<feature type="repeat" description="ANK" evidence="3">
    <location>
        <begin position="1509"/>
        <end position="1541"/>
    </location>
</feature>
<dbReference type="Proteomes" id="UP000544095">
    <property type="component" value="Unassembled WGS sequence"/>
</dbReference>
<evidence type="ECO:0000256" key="2">
    <source>
        <dbReference type="ARBA" id="ARBA00023043"/>
    </source>
</evidence>
<feature type="domain" description="Nephrocystin 3-like N-terminal" evidence="5">
    <location>
        <begin position="211"/>
        <end position="254"/>
    </location>
</feature>
<comment type="caution">
    <text evidence="6">The sequence shown here is derived from an EMBL/GenBank/DDBJ whole genome shotgun (WGS) entry which is preliminary data.</text>
</comment>
<gene>
    <name evidence="6" type="ORF">FPANT_3957</name>
</gene>
<dbReference type="InterPro" id="IPR027417">
    <property type="entry name" value="P-loop_NTPase"/>
</dbReference>
<dbReference type="InterPro" id="IPR002110">
    <property type="entry name" value="Ankyrin_rpt"/>
</dbReference>
<dbReference type="Pfam" id="PF00023">
    <property type="entry name" value="Ank"/>
    <property type="match status" value="2"/>
</dbReference>
<reference evidence="6 7" key="1">
    <citation type="submission" date="2020-05" db="EMBL/GenBank/DDBJ databases">
        <title>Identification and distribution of gene clusters putatively required for synthesis of sphingolipid metabolism inhibitors in phylogenetically diverse species of the filamentous fungus Fusarium.</title>
        <authorList>
            <person name="Kim H.-S."/>
            <person name="Busman M."/>
            <person name="Brown D.W."/>
            <person name="Divon H."/>
            <person name="Uhlig S."/>
            <person name="Proctor R.H."/>
        </authorList>
    </citation>
    <scope>NUCLEOTIDE SEQUENCE [LARGE SCALE GENOMIC DNA]</scope>
    <source>
        <strain evidence="6 7">NRRL 25211</strain>
    </source>
</reference>
<accession>A0A8H5UUK9</accession>
<dbReference type="InterPro" id="IPR036770">
    <property type="entry name" value="Ankyrin_rpt-contain_sf"/>
</dbReference>
<dbReference type="SMART" id="SM00248">
    <property type="entry name" value="ANK"/>
    <property type="match status" value="17"/>
</dbReference>
<dbReference type="Pfam" id="PF12796">
    <property type="entry name" value="Ank_2"/>
    <property type="match status" value="2"/>
</dbReference>
<keyword evidence="7" id="KW-1185">Reference proteome</keyword>
<feature type="repeat" description="ANK" evidence="3">
    <location>
        <begin position="1243"/>
        <end position="1268"/>
    </location>
</feature>
<evidence type="ECO:0000259" key="5">
    <source>
        <dbReference type="Pfam" id="PF24883"/>
    </source>
</evidence>
<evidence type="ECO:0000256" key="3">
    <source>
        <dbReference type="PROSITE-ProRule" id="PRU00023"/>
    </source>
</evidence>
<proteinExistence type="predicted"/>
<dbReference type="PANTHER" id="PTHR24198:SF165">
    <property type="entry name" value="ANKYRIN REPEAT-CONTAINING PROTEIN-RELATED"/>
    <property type="match status" value="1"/>
</dbReference>
<protein>
    <submittedName>
        <fullName evidence="6">Ankyrin repeat</fullName>
    </submittedName>
</protein>
<organism evidence="6 7">
    <name type="scientific">Fusarium pseudoanthophilum</name>
    <dbReference type="NCBI Taxonomy" id="48495"/>
    <lineage>
        <taxon>Eukaryota</taxon>
        <taxon>Fungi</taxon>
        <taxon>Dikarya</taxon>
        <taxon>Ascomycota</taxon>
        <taxon>Pezizomycotina</taxon>
        <taxon>Sordariomycetes</taxon>
        <taxon>Hypocreomycetidae</taxon>
        <taxon>Hypocreales</taxon>
        <taxon>Nectriaceae</taxon>
        <taxon>Fusarium</taxon>
        <taxon>Fusarium fujikuroi species complex</taxon>
    </lineage>
</organism>
<feature type="domain" description="Azaphilone pigments biosynthesis cluster protein L N-terminal" evidence="4">
    <location>
        <begin position="1"/>
        <end position="186"/>
    </location>
</feature>
<name>A0A8H5UUK9_9HYPO</name>
<dbReference type="EMBL" id="JAAOAR010000178">
    <property type="protein sequence ID" value="KAF5597964.1"/>
    <property type="molecule type" value="Genomic_DNA"/>
</dbReference>
<dbReference type="InterPro" id="IPR031348">
    <property type="entry name" value="PigL_N"/>
</dbReference>
<dbReference type="Pfam" id="PF17111">
    <property type="entry name" value="PigL_N"/>
    <property type="match status" value="1"/>
</dbReference>
<dbReference type="Gene3D" id="1.25.40.20">
    <property type="entry name" value="Ankyrin repeat-containing domain"/>
    <property type="match status" value="5"/>
</dbReference>
<dbReference type="PROSITE" id="PS50088">
    <property type="entry name" value="ANK_REPEAT"/>
    <property type="match status" value="5"/>
</dbReference>
<feature type="repeat" description="ANK" evidence="3">
    <location>
        <begin position="1210"/>
        <end position="1242"/>
    </location>
</feature>
<evidence type="ECO:0000259" key="4">
    <source>
        <dbReference type="Pfam" id="PF17111"/>
    </source>
</evidence>
<feature type="repeat" description="ANK" evidence="3">
    <location>
        <begin position="1476"/>
        <end position="1508"/>
    </location>
</feature>
<dbReference type="Gene3D" id="3.40.50.300">
    <property type="entry name" value="P-loop containing nucleotide triphosphate hydrolases"/>
    <property type="match status" value="1"/>
</dbReference>
<evidence type="ECO:0000313" key="7">
    <source>
        <dbReference type="Proteomes" id="UP000544095"/>
    </source>
</evidence>
<dbReference type="PANTHER" id="PTHR24198">
    <property type="entry name" value="ANKYRIN REPEAT AND PROTEIN KINASE DOMAIN-CONTAINING PROTEIN"/>
    <property type="match status" value="1"/>
</dbReference>